<evidence type="ECO:0000256" key="1">
    <source>
        <dbReference type="SAM" id="Phobius"/>
    </source>
</evidence>
<dbReference type="RefSeq" id="WP_041050514.1">
    <property type="nucleotide sequence ID" value="NZ_JXAK01000052.1"/>
</dbReference>
<evidence type="ECO:0000313" key="3">
    <source>
        <dbReference type="Proteomes" id="UP000031967"/>
    </source>
</evidence>
<dbReference type="InterPro" id="IPR036259">
    <property type="entry name" value="MFS_trans_sf"/>
</dbReference>
<sequence length="108" mass="10782">MLASGLLMAGMFAVALIYANRLLPAEHTERTTSLLIASGGLGGSLLPLLVGRTMDVFGAASAVWSFAAAMALMLALLVAASFAAGGGTHGVAHADRRAAVPSDTVAAE</sequence>
<keyword evidence="1" id="KW-0812">Transmembrane</keyword>
<protein>
    <recommendedName>
        <fullName evidence="4">MFS transporter</fullName>
    </recommendedName>
</protein>
<dbReference type="Proteomes" id="UP000031967">
    <property type="component" value="Unassembled WGS sequence"/>
</dbReference>
<keyword evidence="1" id="KW-1133">Transmembrane helix</keyword>
<feature type="transmembrane region" description="Helical" evidence="1">
    <location>
        <begin position="62"/>
        <end position="84"/>
    </location>
</feature>
<name>A0ABR5ACF3_9BACL</name>
<comment type="caution">
    <text evidence="2">The sequence shown here is derived from an EMBL/GenBank/DDBJ whole genome shotgun (WGS) entry which is preliminary data.</text>
</comment>
<evidence type="ECO:0008006" key="4">
    <source>
        <dbReference type="Google" id="ProtNLM"/>
    </source>
</evidence>
<proteinExistence type="predicted"/>
<evidence type="ECO:0000313" key="2">
    <source>
        <dbReference type="EMBL" id="KIL38741.1"/>
    </source>
</evidence>
<dbReference type="SUPFAM" id="SSF103473">
    <property type="entry name" value="MFS general substrate transporter"/>
    <property type="match status" value="1"/>
</dbReference>
<keyword evidence="3" id="KW-1185">Reference proteome</keyword>
<dbReference type="EMBL" id="JXAK01000052">
    <property type="protein sequence ID" value="KIL38741.1"/>
    <property type="molecule type" value="Genomic_DNA"/>
</dbReference>
<organism evidence="2 3">
    <name type="scientific">Gordoniibacillus kamchatkensis</name>
    <dbReference type="NCBI Taxonomy" id="1590651"/>
    <lineage>
        <taxon>Bacteria</taxon>
        <taxon>Bacillati</taxon>
        <taxon>Bacillota</taxon>
        <taxon>Bacilli</taxon>
        <taxon>Bacillales</taxon>
        <taxon>Paenibacillaceae</taxon>
        <taxon>Gordoniibacillus</taxon>
    </lineage>
</organism>
<reference evidence="2 3" key="1">
    <citation type="submission" date="2014-12" db="EMBL/GenBank/DDBJ databases">
        <title>Draft genome sequence of Paenibacillus kamchatkensis strain B-2647.</title>
        <authorList>
            <person name="Karlyshev A.V."/>
            <person name="Kudryashova E.B."/>
        </authorList>
    </citation>
    <scope>NUCLEOTIDE SEQUENCE [LARGE SCALE GENOMIC DNA]</scope>
    <source>
        <strain evidence="2 3">VKM B-2647</strain>
    </source>
</reference>
<accession>A0ABR5ACF3</accession>
<gene>
    <name evidence="2" type="ORF">SD70_24335</name>
</gene>
<feature type="transmembrane region" description="Helical" evidence="1">
    <location>
        <begin position="31"/>
        <end position="50"/>
    </location>
</feature>
<keyword evidence="1" id="KW-0472">Membrane</keyword>